<evidence type="ECO:0000256" key="1">
    <source>
        <dbReference type="SAM" id="SignalP"/>
    </source>
</evidence>
<evidence type="ECO:0000313" key="2">
    <source>
        <dbReference type="EMBL" id="SIT12073.1"/>
    </source>
</evidence>
<keyword evidence="1" id="KW-0732">Signal</keyword>
<dbReference type="EMBL" id="FTOO01000015">
    <property type="protein sequence ID" value="SIT12073.1"/>
    <property type="molecule type" value="Genomic_DNA"/>
</dbReference>
<proteinExistence type="predicted"/>
<organism evidence="2 3">
    <name type="scientific">Alicyclobacillus vulcanalis</name>
    <dbReference type="NCBI Taxonomy" id="252246"/>
    <lineage>
        <taxon>Bacteria</taxon>
        <taxon>Bacillati</taxon>
        <taxon>Bacillota</taxon>
        <taxon>Bacilli</taxon>
        <taxon>Bacillales</taxon>
        <taxon>Alicyclobacillaceae</taxon>
        <taxon>Alicyclobacillus</taxon>
    </lineage>
</organism>
<feature type="signal peptide" evidence="1">
    <location>
        <begin position="1"/>
        <end position="21"/>
    </location>
</feature>
<dbReference type="RefSeq" id="WP_143232678.1">
    <property type="nucleotide sequence ID" value="NZ_FTOO01000015.1"/>
</dbReference>
<protein>
    <submittedName>
        <fullName evidence="2">Uncharacterized protein</fullName>
    </submittedName>
</protein>
<reference evidence="3" key="1">
    <citation type="submission" date="2017-01" db="EMBL/GenBank/DDBJ databases">
        <authorList>
            <person name="Varghese N."/>
            <person name="Submissions S."/>
        </authorList>
    </citation>
    <scope>NUCLEOTIDE SEQUENCE [LARGE SCALE GENOMIC DNA]</scope>
    <source>
        <strain evidence="3">DSM 16176</strain>
    </source>
</reference>
<name>A0A1N7PN64_9BACL</name>
<dbReference type="OrthoDB" id="2373735at2"/>
<feature type="chain" id="PRO_5038750792" evidence="1">
    <location>
        <begin position="22"/>
        <end position="326"/>
    </location>
</feature>
<keyword evidence="3" id="KW-1185">Reference proteome</keyword>
<evidence type="ECO:0000313" key="3">
    <source>
        <dbReference type="Proteomes" id="UP000186156"/>
    </source>
</evidence>
<dbReference type="Proteomes" id="UP000186156">
    <property type="component" value="Unassembled WGS sequence"/>
</dbReference>
<dbReference type="AlphaFoldDB" id="A0A1N7PN64"/>
<gene>
    <name evidence="2" type="ORF">SAMN05421799_11523</name>
</gene>
<sequence length="326" mass="35887">MRKLGRFVLAGCFLGALCASVAGVESLSKNHPTQTSQGNPALDVTKNSVLPHVPSGSMVVSSALSQDGNVYGRLLAYRSHIAQRIGLPPFGQSLELFERQRGTWKRVLFIHHEYPDMNAVRIYQNPGHPALVEWDWTTSDPDENVHLEVYRMPEGGAPERILDKAMTNAVVLPYGAETLMVQPMAFGAVSPMMVTLENGHVDVRQPNARPVPRPGQVFLQVQVRVIQRHPEVIEIDHLPSHLSLRLHQDIVLTAVGGDVVLGGSLDREHGDPGGFYRYEPAPYQDCLVIQTEEKGQGVLVIDPFVGKSLLIHGKKEPFVSIPITIS</sequence>
<accession>A0A1N7PN64</accession>